<evidence type="ECO:0000313" key="6">
    <source>
        <dbReference type="Proteomes" id="UP000267821"/>
    </source>
</evidence>
<feature type="region of interest" description="Disordered" evidence="2">
    <location>
        <begin position="292"/>
        <end position="370"/>
    </location>
</feature>
<gene>
    <name evidence="5" type="ORF">L211DRAFT_689297</name>
</gene>
<dbReference type="STRING" id="1051890.A0A3N4L881"/>
<dbReference type="InterPro" id="IPR035979">
    <property type="entry name" value="RBD_domain_sf"/>
</dbReference>
<feature type="domain" description="G-patch" evidence="4">
    <location>
        <begin position="371"/>
        <end position="419"/>
    </location>
</feature>
<feature type="compositionally biased region" description="Pro residues" evidence="2">
    <location>
        <begin position="295"/>
        <end position="311"/>
    </location>
</feature>
<feature type="compositionally biased region" description="Basic and acidic residues" evidence="2">
    <location>
        <begin position="354"/>
        <end position="366"/>
    </location>
</feature>
<proteinExistence type="predicted"/>
<evidence type="ECO:0008006" key="7">
    <source>
        <dbReference type="Google" id="ProtNLM"/>
    </source>
</evidence>
<feature type="compositionally biased region" description="Low complexity" evidence="2">
    <location>
        <begin position="312"/>
        <end position="337"/>
    </location>
</feature>
<sequence length="536" mass="59803">MRTSSSPPRLAPRHPFNAPRSFLTRPPETPKMEALLPMLKRSSMLVANYCCPLLLFLNTIQIAHEFLPLWSPRCEGYSGACLGYTAALRFQPTKRPQVNQTKSKPKISMKPVGPAAVAANTITETATATATATATIEPARPVVKTSLNDWAHTGNSDDDVNGFYASKEKERDRRRKKRRKNKEAEFEPVDWDDIYDPARPSNYEEYRDGDEKIREMDEWRDRLYGKKYGRDRARSDEGDSEDDYRPTMNRQFAPPSFKFAPPPLSGPPVEVPDDATGEDAYARRVRLSQMGIQHHPPPQSDTPPPRGPPSISPTATPSSETASASTISRAPILYQLPPTQPSLTPPVEAEDEMSERSAHPEDELRSLRPGQQGFAHRLLAKYGWTKGTGLGAEGSGIVKPLHVVASKKKDEAGRGKIIDQNKKHRDGDEGKFGKMTEVVVLKGMLRGIDKEEIASGELRQEIGEECGEKYGRVERVYIHVMGVDEEDGEGPKVFVQFTSQLSALRAVNALEGRLFNGNAIEAKFFDKDKFERGQYQ</sequence>
<dbReference type="GO" id="GO:0045292">
    <property type="term" value="P:mRNA cis splicing, via spliceosome"/>
    <property type="evidence" value="ECO:0007669"/>
    <property type="project" value="InterPro"/>
</dbReference>
<dbReference type="InterPro" id="IPR040052">
    <property type="entry name" value="RBM17"/>
</dbReference>
<dbReference type="OrthoDB" id="5411533at2759"/>
<dbReference type="CDD" id="cd12374">
    <property type="entry name" value="RRM_UHM_SPF45_PUF60"/>
    <property type="match status" value="1"/>
</dbReference>
<accession>A0A3N4L881</accession>
<dbReference type="GO" id="GO:0003723">
    <property type="term" value="F:RNA binding"/>
    <property type="evidence" value="ECO:0007669"/>
    <property type="project" value="UniProtKB-UniRule"/>
</dbReference>
<evidence type="ECO:0000259" key="4">
    <source>
        <dbReference type="PROSITE" id="PS50174"/>
    </source>
</evidence>
<keyword evidence="6" id="KW-1185">Reference proteome</keyword>
<evidence type="ECO:0000256" key="1">
    <source>
        <dbReference type="PROSITE-ProRule" id="PRU00176"/>
    </source>
</evidence>
<dbReference type="InterPro" id="IPR000467">
    <property type="entry name" value="G_patch_dom"/>
</dbReference>
<dbReference type="PROSITE" id="PS50102">
    <property type="entry name" value="RRM"/>
    <property type="match status" value="1"/>
</dbReference>
<dbReference type="Gene3D" id="3.30.70.330">
    <property type="match status" value="1"/>
</dbReference>
<dbReference type="PANTHER" id="PTHR13288">
    <property type="entry name" value="SPLICING FACTOR 45 SPF45"/>
    <property type="match status" value="1"/>
</dbReference>
<dbReference type="SMART" id="SM00361">
    <property type="entry name" value="RRM_1"/>
    <property type="match status" value="1"/>
</dbReference>
<dbReference type="SMART" id="SM00443">
    <property type="entry name" value="G_patch"/>
    <property type="match status" value="1"/>
</dbReference>
<dbReference type="AlphaFoldDB" id="A0A3N4L881"/>
<evidence type="ECO:0000256" key="2">
    <source>
        <dbReference type="SAM" id="MobiDB-lite"/>
    </source>
</evidence>
<keyword evidence="1" id="KW-0694">RNA-binding</keyword>
<feature type="region of interest" description="Disordered" evidence="2">
    <location>
        <begin position="1"/>
        <end position="27"/>
    </location>
</feature>
<dbReference type="GO" id="GO:0071011">
    <property type="term" value="C:precatalytic spliceosome"/>
    <property type="evidence" value="ECO:0007669"/>
    <property type="project" value="TreeGrafter"/>
</dbReference>
<dbReference type="PROSITE" id="PS50174">
    <property type="entry name" value="G_PATCH"/>
    <property type="match status" value="1"/>
</dbReference>
<feature type="compositionally biased region" description="Pro residues" evidence="2">
    <location>
        <begin position="260"/>
        <end position="270"/>
    </location>
</feature>
<feature type="compositionally biased region" description="Basic residues" evidence="2">
    <location>
        <begin position="172"/>
        <end position="181"/>
    </location>
</feature>
<feature type="region of interest" description="Disordered" evidence="2">
    <location>
        <begin position="229"/>
        <end position="275"/>
    </location>
</feature>
<organism evidence="5 6">
    <name type="scientific">Terfezia boudieri ATCC MYA-4762</name>
    <dbReference type="NCBI Taxonomy" id="1051890"/>
    <lineage>
        <taxon>Eukaryota</taxon>
        <taxon>Fungi</taxon>
        <taxon>Dikarya</taxon>
        <taxon>Ascomycota</taxon>
        <taxon>Pezizomycotina</taxon>
        <taxon>Pezizomycetes</taxon>
        <taxon>Pezizales</taxon>
        <taxon>Pezizaceae</taxon>
        <taxon>Terfezia</taxon>
    </lineage>
</organism>
<feature type="domain" description="RRM" evidence="3">
    <location>
        <begin position="437"/>
        <end position="527"/>
    </location>
</feature>
<dbReference type="InParanoid" id="A0A3N4L881"/>
<feature type="region of interest" description="Disordered" evidence="2">
    <location>
        <begin position="147"/>
        <end position="185"/>
    </location>
</feature>
<protein>
    <recommendedName>
        <fullName evidence="7">G-patch domain-containing protein</fullName>
    </recommendedName>
</protein>
<dbReference type="EMBL" id="ML121609">
    <property type="protein sequence ID" value="RPB18806.1"/>
    <property type="molecule type" value="Genomic_DNA"/>
</dbReference>
<dbReference type="SUPFAM" id="SSF54928">
    <property type="entry name" value="RNA-binding domain, RBD"/>
    <property type="match status" value="1"/>
</dbReference>
<evidence type="ECO:0000313" key="5">
    <source>
        <dbReference type="EMBL" id="RPB18806.1"/>
    </source>
</evidence>
<dbReference type="InterPro" id="IPR000504">
    <property type="entry name" value="RRM_dom"/>
</dbReference>
<dbReference type="PANTHER" id="PTHR13288:SF8">
    <property type="entry name" value="SPLICING FACTOR 45"/>
    <property type="match status" value="1"/>
</dbReference>
<evidence type="ECO:0000259" key="3">
    <source>
        <dbReference type="PROSITE" id="PS50102"/>
    </source>
</evidence>
<dbReference type="InterPro" id="IPR003954">
    <property type="entry name" value="RRM_euk-type"/>
</dbReference>
<name>A0A3N4L881_9PEZI</name>
<reference evidence="5 6" key="1">
    <citation type="journal article" date="2018" name="Nat. Ecol. Evol.">
        <title>Pezizomycetes genomes reveal the molecular basis of ectomycorrhizal truffle lifestyle.</title>
        <authorList>
            <person name="Murat C."/>
            <person name="Payen T."/>
            <person name="Noel B."/>
            <person name="Kuo A."/>
            <person name="Morin E."/>
            <person name="Chen J."/>
            <person name="Kohler A."/>
            <person name="Krizsan K."/>
            <person name="Balestrini R."/>
            <person name="Da Silva C."/>
            <person name="Montanini B."/>
            <person name="Hainaut M."/>
            <person name="Levati E."/>
            <person name="Barry K.W."/>
            <person name="Belfiori B."/>
            <person name="Cichocki N."/>
            <person name="Clum A."/>
            <person name="Dockter R.B."/>
            <person name="Fauchery L."/>
            <person name="Guy J."/>
            <person name="Iotti M."/>
            <person name="Le Tacon F."/>
            <person name="Lindquist E.A."/>
            <person name="Lipzen A."/>
            <person name="Malagnac F."/>
            <person name="Mello A."/>
            <person name="Molinier V."/>
            <person name="Miyauchi S."/>
            <person name="Poulain J."/>
            <person name="Riccioni C."/>
            <person name="Rubini A."/>
            <person name="Sitrit Y."/>
            <person name="Splivallo R."/>
            <person name="Traeger S."/>
            <person name="Wang M."/>
            <person name="Zifcakova L."/>
            <person name="Wipf D."/>
            <person name="Zambonelli A."/>
            <person name="Paolocci F."/>
            <person name="Nowrousian M."/>
            <person name="Ottonello S."/>
            <person name="Baldrian P."/>
            <person name="Spatafora J.W."/>
            <person name="Henrissat B."/>
            <person name="Nagy L.G."/>
            <person name="Aury J.M."/>
            <person name="Wincker P."/>
            <person name="Grigoriev I.V."/>
            <person name="Bonfante P."/>
            <person name="Martin F.M."/>
        </authorList>
    </citation>
    <scope>NUCLEOTIDE SEQUENCE [LARGE SCALE GENOMIC DNA]</scope>
    <source>
        <strain evidence="5 6">ATCC MYA-4762</strain>
    </source>
</reference>
<dbReference type="Proteomes" id="UP000267821">
    <property type="component" value="Unassembled WGS sequence"/>
</dbReference>
<dbReference type="InterPro" id="IPR012677">
    <property type="entry name" value="Nucleotide-bd_a/b_plait_sf"/>
</dbReference>
<dbReference type="Pfam" id="PF01585">
    <property type="entry name" value="G-patch"/>
    <property type="match status" value="1"/>
</dbReference>